<dbReference type="OrthoDB" id="415358at2759"/>
<proteinExistence type="predicted"/>
<feature type="region of interest" description="Disordered" evidence="1">
    <location>
        <begin position="413"/>
        <end position="435"/>
    </location>
</feature>
<evidence type="ECO:0000313" key="3">
    <source>
        <dbReference type="EMBL" id="KAJ7385876.1"/>
    </source>
</evidence>
<gene>
    <name evidence="3" type="ORF">OS493_013912</name>
</gene>
<sequence>MDLTFTMGGNSVSSYLFLICLRLVLIPVVKLSQQGLPSTNLPGHLEPLGSKNVKRSVELIHDFLTPVEFFKNYAGANKPVLIRGGAKLSPAVTKWTDEYFLSLPESNDFNITAEQRKKEIRTYPAQDITFKQFVSTYIEEDIYMVNGVPPFLQKDVLLPPPLLCKEIVEDMLVDTVMWFSSGGTKSVLHNDDVDNINCLISGTKELLFIDYKKYKNKVPIDFPSGGYSGVDVDRVDFVKYPSLKDVEYFNVTMEPGDCLFIPYKWYHQVRSYDRNIAVNVWFKHKANFIPNDCDMEPNQTLDKFKFTSLEEDSSNQEPVDFMEHLGSFITKGHLTYEQFEEQLKQDSLIVGDEAFVWNEKFSLAAKQIFQVLDKDKDGMFSKLDVKLLEEDESVQSRVQSVVENELARIEDLIEDQVESAKDSTTEPEDAPKDEL</sequence>
<dbReference type="Proteomes" id="UP001163046">
    <property type="component" value="Unassembled WGS sequence"/>
</dbReference>
<comment type="caution">
    <text evidence="3">The sequence shown here is derived from an EMBL/GenBank/DDBJ whole genome shotgun (WGS) entry which is preliminary data.</text>
</comment>
<name>A0A9W9ZQ50_9CNID</name>
<accession>A0A9W9ZQ50</accession>
<feature type="compositionally biased region" description="Basic and acidic residues" evidence="1">
    <location>
        <begin position="418"/>
        <end position="435"/>
    </location>
</feature>
<dbReference type="PROSITE" id="PS51184">
    <property type="entry name" value="JMJC"/>
    <property type="match status" value="1"/>
</dbReference>
<organism evidence="3 4">
    <name type="scientific">Desmophyllum pertusum</name>
    <dbReference type="NCBI Taxonomy" id="174260"/>
    <lineage>
        <taxon>Eukaryota</taxon>
        <taxon>Metazoa</taxon>
        <taxon>Cnidaria</taxon>
        <taxon>Anthozoa</taxon>
        <taxon>Hexacorallia</taxon>
        <taxon>Scleractinia</taxon>
        <taxon>Caryophylliina</taxon>
        <taxon>Caryophylliidae</taxon>
        <taxon>Desmophyllum</taxon>
    </lineage>
</organism>
<feature type="domain" description="JmjC" evidence="2">
    <location>
        <begin position="147"/>
        <end position="299"/>
    </location>
</feature>
<dbReference type="FunFam" id="2.60.120.650:FF:000025">
    <property type="entry name" value="Lysine-specific demethylase 8"/>
    <property type="match status" value="1"/>
</dbReference>
<dbReference type="PANTHER" id="PTHR12461:SF18">
    <property type="entry name" value="JMJC DOMAIN-CONTAINING PROTEIN"/>
    <property type="match status" value="1"/>
</dbReference>
<evidence type="ECO:0000259" key="2">
    <source>
        <dbReference type="PROSITE" id="PS51184"/>
    </source>
</evidence>
<dbReference type="AlphaFoldDB" id="A0A9W9ZQ50"/>
<dbReference type="SMART" id="SM00558">
    <property type="entry name" value="JmjC"/>
    <property type="match status" value="1"/>
</dbReference>
<reference evidence="3" key="1">
    <citation type="submission" date="2023-01" db="EMBL/GenBank/DDBJ databases">
        <title>Genome assembly of the deep-sea coral Lophelia pertusa.</title>
        <authorList>
            <person name="Herrera S."/>
            <person name="Cordes E."/>
        </authorList>
    </citation>
    <scope>NUCLEOTIDE SEQUENCE</scope>
    <source>
        <strain evidence="3">USNM1676648</strain>
        <tissue evidence="3">Polyp</tissue>
    </source>
</reference>
<dbReference type="PANTHER" id="PTHR12461">
    <property type="entry name" value="HYPOXIA-INDUCIBLE FACTOR 1 ALPHA INHIBITOR-RELATED"/>
    <property type="match status" value="1"/>
</dbReference>
<dbReference type="Gene3D" id="2.60.120.650">
    <property type="entry name" value="Cupin"/>
    <property type="match status" value="1"/>
</dbReference>
<dbReference type="EMBL" id="MU825879">
    <property type="protein sequence ID" value="KAJ7385876.1"/>
    <property type="molecule type" value="Genomic_DNA"/>
</dbReference>
<evidence type="ECO:0000256" key="1">
    <source>
        <dbReference type="SAM" id="MobiDB-lite"/>
    </source>
</evidence>
<dbReference type="Pfam" id="PF13621">
    <property type="entry name" value="Cupin_8"/>
    <property type="match status" value="1"/>
</dbReference>
<keyword evidence="4" id="KW-1185">Reference proteome</keyword>
<protein>
    <recommendedName>
        <fullName evidence="2">JmjC domain-containing protein</fullName>
    </recommendedName>
</protein>
<dbReference type="InterPro" id="IPR003347">
    <property type="entry name" value="JmjC_dom"/>
</dbReference>
<dbReference type="InterPro" id="IPR041667">
    <property type="entry name" value="Cupin_8"/>
</dbReference>
<dbReference type="SUPFAM" id="SSF51197">
    <property type="entry name" value="Clavaminate synthase-like"/>
    <property type="match status" value="1"/>
</dbReference>
<evidence type="ECO:0000313" key="4">
    <source>
        <dbReference type="Proteomes" id="UP001163046"/>
    </source>
</evidence>